<evidence type="ECO:0000313" key="9">
    <source>
        <dbReference type="EMBL" id="CAK9075344.1"/>
    </source>
</evidence>
<dbReference type="Proteomes" id="UP001642484">
    <property type="component" value="Unassembled WGS sequence"/>
</dbReference>
<dbReference type="InterPro" id="IPR029787">
    <property type="entry name" value="Nucleotide_cyclase"/>
</dbReference>
<keyword evidence="4" id="KW-0511">Multifunctional enzyme</keyword>
<keyword evidence="10" id="KW-1185">Reference proteome</keyword>
<evidence type="ECO:0000259" key="8">
    <source>
        <dbReference type="Pfam" id="PF02737"/>
    </source>
</evidence>
<dbReference type="SUPFAM" id="SSF55073">
    <property type="entry name" value="Nucleotide cyclase"/>
    <property type="match status" value="2"/>
</dbReference>
<feature type="coiled-coil region" evidence="5">
    <location>
        <begin position="524"/>
        <end position="558"/>
    </location>
</feature>
<dbReference type="Gene3D" id="3.90.226.10">
    <property type="entry name" value="2-enoyl-CoA Hydratase, Chain A, domain 1"/>
    <property type="match status" value="1"/>
</dbReference>
<sequence length="1355" mass="147186">MLTCSHVAAPSSHTFDSKRPESELWEPEEVTNEMDPAETKWAMFVTMFEGPDVIEEAADFALSHPPNPISKREVPKTNRFMVAAGGLEQGLNTAVNAAPLMIAPRSIIKCFDAACSNKSFREGLAVEMEEFTKLVFSVESAALRHLFLSEGLARKVPGIDEKPAPLKKIGILGAGLMGASAAMCFVQKGVPVVLKDAKQEWLDSGMKKIESLWGGQAKRGRLSKDKFKEYMSLLKPTLDYADFKDVDMVIEAVPEIMELKKEVFLDIEKNTKPDALICTNTSGLNIDDIATVLKDPSRVMGCHFFSPANVMQLLENVRTSKSSVRTLATGMAMGKLINKKCVMVGNCDGFVGNRMIAPYAGEAKMVLEEGATIEQIDKAAVAFGMAMGPMALGDLVGQELFWKQRKAAGDMNKQTKTYYGPYELTDWLCEQGRFGMKTPDPKIKARAEQALITAQLRALKGEAAEGDAFSPRHAVGVAGASPVATKRGWTEAELPDAAVGLGSPKANTGAPAAPEELSALRAHVAELDHEIVQREIVIEELQSKLKTTEDALEKALLSPAEGGLWKERYQTAQKENEVRAREVKELKFKMDVKGKEIKLLSQYVRKLEEEARVRDTQRERLLTDAQIARSKFKQTESEQQQLVSRLHGLEDAFARCVGRITGALTAGVVGVCLDEAQPVPRFVVLTAHPAGNGLLEIFEEPDSHWELCAVELSPLGVGKKPPVTLDENTLSLVTCGVLGGGVAPSLASVASPALKCPDKASFMKWSAAFRNLNLLPAYGAVSGEGAASPSSPGRGVASPGGFAFGAFGGASVGVGALEPKDDALTETRLNSLLAAVEGNSSGEQRLEQRLMTRCCVVVLKVHLPEEQKEHLSLLCYLRAYYAVAAWEEGVHWVNSHGSLMHLYCDTAILGLRIALRMQRLAFEFPNWAADGIEKDLENCETTFKISGGMEVGSVIPMRGDLFGEPNAAALQWAAAAPPGQLWLSSGACAAGLEDLELRKLRDAGCIELAQKTEQGGSCISVEVSDSLKLSIPIVRANPPGLEASVEALGGAEAPRSQGSFVVSFYARSVGVESRAYRKPIQTLRLLLKFRDTVRLAVSRAQGEVCWCHGQHLCALFETSEAAVLCADEAQKEMALHNATRKGDVQLGMVCACDFGDVFLNGRDFGGPTLWRAQTLAEAGKLGEILVTSEVLNTEDWTTSAPHVELSATRDCLGATGPEDYIHYSAEVDPEVVAKLDEVRKAKGVVPRAVSDQEICERLFYPLINEGFKILEEGYVARSNDIDIVYIYGYGFPPSKGGPIFFAENYAGFKTILEKLKVFDKQAKERFTKNKAYLPINYFEPSKLLEACAEKEGMKA</sequence>
<evidence type="ECO:0000256" key="4">
    <source>
        <dbReference type="ARBA" id="ARBA00023268"/>
    </source>
</evidence>
<reference evidence="9 10" key="1">
    <citation type="submission" date="2024-02" db="EMBL/GenBank/DDBJ databases">
        <authorList>
            <person name="Chen Y."/>
            <person name="Shah S."/>
            <person name="Dougan E. K."/>
            <person name="Thang M."/>
            <person name="Chan C."/>
        </authorList>
    </citation>
    <scope>NUCLEOTIDE SEQUENCE [LARGE SCALE GENOMIC DNA]</scope>
</reference>
<evidence type="ECO:0000313" key="10">
    <source>
        <dbReference type="Proteomes" id="UP001642484"/>
    </source>
</evidence>
<evidence type="ECO:0000256" key="3">
    <source>
        <dbReference type="ARBA" id="ARBA00023239"/>
    </source>
</evidence>
<dbReference type="InterPro" id="IPR036291">
    <property type="entry name" value="NAD(P)-bd_dom_sf"/>
</dbReference>
<protein>
    <recommendedName>
        <fullName evidence="11">Enoyl-CoA hydratase</fullName>
    </recommendedName>
</protein>
<keyword evidence="2" id="KW-0413">Isomerase</keyword>
<evidence type="ECO:0000256" key="5">
    <source>
        <dbReference type="SAM" id="Coils"/>
    </source>
</evidence>
<evidence type="ECO:0008006" key="11">
    <source>
        <dbReference type="Google" id="ProtNLM"/>
    </source>
</evidence>
<dbReference type="InterPro" id="IPR006108">
    <property type="entry name" value="3HC_DH_C"/>
</dbReference>
<dbReference type="PANTHER" id="PTHR23309:SF49">
    <property type="entry name" value="PEROXISOMAL BIFUNCTIONAL ENZYME"/>
    <property type="match status" value="1"/>
</dbReference>
<proteinExistence type="predicted"/>
<keyword evidence="1" id="KW-0560">Oxidoreductase</keyword>
<organism evidence="9 10">
    <name type="scientific">Durusdinium trenchii</name>
    <dbReference type="NCBI Taxonomy" id="1381693"/>
    <lineage>
        <taxon>Eukaryota</taxon>
        <taxon>Sar</taxon>
        <taxon>Alveolata</taxon>
        <taxon>Dinophyceae</taxon>
        <taxon>Suessiales</taxon>
        <taxon>Symbiodiniaceae</taxon>
        <taxon>Durusdinium</taxon>
    </lineage>
</organism>
<evidence type="ECO:0000256" key="6">
    <source>
        <dbReference type="SAM" id="MobiDB-lite"/>
    </source>
</evidence>
<dbReference type="SUPFAM" id="SSF51735">
    <property type="entry name" value="NAD(P)-binding Rossmann-fold domains"/>
    <property type="match status" value="1"/>
</dbReference>
<dbReference type="EMBL" id="CAXAMN010023128">
    <property type="protein sequence ID" value="CAK9075344.1"/>
    <property type="molecule type" value="Genomic_DNA"/>
</dbReference>
<evidence type="ECO:0000259" key="7">
    <source>
        <dbReference type="Pfam" id="PF00725"/>
    </source>
</evidence>
<feature type="region of interest" description="Disordered" evidence="6">
    <location>
        <begin position="1"/>
        <end position="31"/>
    </location>
</feature>
<dbReference type="Gene3D" id="3.40.50.720">
    <property type="entry name" value="NAD(P)-binding Rossmann-like Domain"/>
    <property type="match status" value="1"/>
</dbReference>
<comment type="caution">
    <text evidence="9">The sequence shown here is derived from an EMBL/GenBank/DDBJ whole genome shotgun (WGS) entry which is preliminary data.</text>
</comment>
<gene>
    <name evidence="9" type="ORF">CCMP2556_LOCUS37092</name>
</gene>
<feature type="domain" description="3-hydroxyacyl-CoA dehydrogenase C-terminal" evidence="7">
    <location>
        <begin position="349"/>
        <end position="440"/>
    </location>
</feature>
<keyword evidence="5" id="KW-0175">Coiled coil</keyword>
<evidence type="ECO:0000256" key="1">
    <source>
        <dbReference type="ARBA" id="ARBA00023002"/>
    </source>
</evidence>
<dbReference type="InterPro" id="IPR008927">
    <property type="entry name" value="6-PGluconate_DH-like_C_sf"/>
</dbReference>
<dbReference type="Gene3D" id="1.10.1040.50">
    <property type="match status" value="2"/>
</dbReference>
<feature type="domain" description="3-hydroxyacyl-CoA dehydrogenase NAD binding" evidence="8">
    <location>
        <begin position="168"/>
        <end position="346"/>
    </location>
</feature>
<dbReference type="Pfam" id="PF02737">
    <property type="entry name" value="3HCDH_N"/>
    <property type="match status" value="1"/>
</dbReference>
<dbReference type="SUPFAM" id="SSF48179">
    <property type="entry name" value="6-phosphogluconate dehydrogenase C-terminal domain-like"/>
    <property type="match status" value="2"/>
</dbReference>
<keyword evidence="3" id="KW-0456">Lyase</keyword>
<name>A0ABP0PHP6_9DINO</name>
<accession>A0ABP0PHP6</accession>
<evidence type="ECO:0000256" key="2">
    <source>
        <dbReference type="ARBA" id="ARBA00023235"/>
    </source>
</evidence>
<dbReference type="InterPro" id="IPR006176">
    <property type="entry name" value="3-OHacyl-CoA_DH_NAD-bd"/>
</dbReference>
<dbReference type="Gene3D" id="3.30.70.1230">
    <property type="entry name" value="Nucleotide cyclase"/>
    <property type="match status" value="2"/>
</dbReference>
<dbReference type="Pfam" id="PF00725">
    <property type="entry name" value="3HCDH"/>
    <property type="match status" value="1"/>
</dbReference>
<dbReference type="PANTHER" id="PTHR23309">
    <property type="entry name" value="3-HYDROXYACYL-COA DEHYROGENASE"/>
    <property type="match status" value="1"/>
</dbReference>